<evidence type="ECO:0000313" key="1">
    <source>
        <dbReference type="EMBL" id="KAK8849872.1"/>
    </source>
</evidence>
<dbReference type="EMBL" id="JAPFFF010000025">
    <property type="protein sequence ID" value="KAK8849872.1"/>
    <property type="molecule type" value="Genomic_DNA"/>
</dbReference>
<keyword evidence="2" id="KW-1185">Reference proteome</keyword>
<sequence>MNDYLYIEGNKEGAGIGTGEYSGHCKSLIFNNGNKTGLTFGEAAGTGNNHKTLEAKISTIIINDGNILARGLQATYNYGSGLGVGASTMEI</sequence>
<comment type="caution">
    <text evidence="1">The sequence shown here is derived from an EMBL/GenBank/DDBJ whole genome shotgun (WGS) entry which is preliminary data.</text>
</comment>
<dbReference type="Proteomes" id="UP001470230">
    <property type="component" value="Unassembled WGS sequence"/>
</dbReference>
<name>A0ABR2HMH9_9EUKA</name>
<accession>A0ABR2HMH9</accession>
<reference evidence="1 2" key="1">
    <citation type="submission" date="2024-04" db="EMBL/GenBank/DDBJ databases">
        <title>Tritrichomonas musculus Genome.</title>
        <authorList>
            <person name="Alves-Ferreira E."/>
            <person name="Grigg M."/>
            <person name="Lorenzi H."/>
            <person name="Galac M."/>
        </authorList>
    </citation>
    <scope>NUCLEOTIDE SEQUENCE [LARGE SCALE GENOMIC DNA]</scope>
    <source>
        <strain evidence="1 2">EAF2021</strain>
    </source>
</reference>
<proteinExistence type="predicted"/>
<organism evidence="1 2">
    <name type="scientific">Tritrichomonas musculus</name>
    <dbReference type="NCBI Taxonomy" id="1915356"/>
    <lineage>
        <taxon>Eukaryota</taxon>
        <taxon>Metamonada</taxon>
        <taxon>Parabasalia</taxon>
        <taxon>Tritrichomonadida</taxon>
        <taxon>Tritrichomonadidae</taxon>
        <taxon>Tritrichomonas</taxon>
    </lineage>
</organism>
<gene>
    <name evidence="1" type="ORF">M9Y10_018459</name>
</gene>
<evidence type="ECO:0000313" key="2">
    <source>
        <dbReference type="Proteomes" id="UP001470230"/>
    </source>
</evidence>
<protein>
    <submittedName>
        <fullName evidence="1">Uncharacterized protein</fullName>
    </submittedName>
</protein>